<name>A0AA35WZ44_GEOBA</name>
<keyword evidence="1" id="KW-0472">Membrane</keyword>
<dbReference type="SUPFAM" id="SSF49265">
    <property type="entry name" value="Fibronectin type III"/>
    <property type="match status" value="1"/>
</dbReference>
<evidence type="ECO:0000256" key="1">
    <source>
        <dbReference type="SAM" id="Phobius"/>
    </source>
</evidence>
<dbReference type="InterPro" id="IPR036116">
    <property type="entry name" value="FN3_sf"/>
</dbReference>
<dbReference type="EMBL" id="CASHTH010002986">
    <property type="protein sequence ID" value="CAI8038214.1"/>
    <property type="molecule type" value="Genomic_DNA"/>
</dbReference>
<organism evidence="3 4">
    <name type="scientific">Geodia barretti</name>
    <name type="common">Barrett's horny sponge</name>
    <dbReference type="NCBI Taxonomy" id="519541"/>
    <lineage>
        <taxon>Eukaryota</taxon>
        <taxon>Metazoa</taxon>
        <taxon>Porifera</taxon>
        <taxon>Demospongiae</taxon>
        <taxon>Heteroscleromorpha</taxon>
        <taxon>Tetractinellida</taxon>
        <taxon>Astrophorina</taxon>
        <taxon>Geodiidae</taxon>
        <taxon>Geodia</taxon>
    </lineage>
</organism>
<feature type="transmembrane region" description="Helical" evidence="1">
    <location>
        <begin position="633"/>
        <end position="655"/>
    </location>
</feature>
<reference evidence="3" key="1">
    <citation type="submission" date="2023-03" db="EMBL/GenBank/DDBJ databases">
        <authorList>
            <person name="Steffen K."/>
            <person name="Cardenas P."/>
        </authorList>
    </citation>
    <scope>NUCLEOTIDE SEQUENCE</scope>
</reference>
<protein>
    <submittedName>
        <fullName evidence="3">Uncharacterized protein</fullName>
    </submittedName>
</protein>
<evidence type="ECO:0000313" key="4">
    <source>
        <dbReference type="Proteomes" id="UP001174909"/>
    </source>
</evidence>
<evidence type="ECO:0000256" key="2">
    <source>
        <dbReference type="SAM" id="SignalP"/>
    </source>
</evidence>
<gene>
    <name evidence="3" type="ORF">GBAR_LOCUS21310</name>
</gene>
<keyword evidence="2" id="KW-0732">Signal</keyword>
<accession>A0AA35WZ44</accession>
<evidence type="ECO:0000313" key="3">
    <source>
        <dbReference type="EMBL" id="CAI8038214.1"/>
    </source>
</evidence>
<dbReference type="Proteomes" id="UP001174909">
    <property type="component" value="Unassembled WGS sequence"/>
</dbReference>
<keyword evidence="4" id="KW-1185">Reference proteome</keyword>
<keyword evidence="1" id="KW-0812">Transmembrane</keyword>
<sequence>MSGAWFCFIVGGVVLLSAGNLVAAEGEGESLEPCCNNDLLMPSVTVSLTNLPDNLTLCTSNSMTDVAIPYNEPINVTYSCQISSGTILWQLGGCRTDRMNGSITYQMVDNDQFFNHGVIIQNGLSSMSTLNLLPEGRQFLRNQLQSDVITIQCSAVVDNLNVFGGDVYQLHLYDHPCAPKGLVVYPKNSSLNLLQWNRPNCVNINELVLLRYRVTVERIDNDMIIFEATTNYTWMEVSLPIVACDEPFLFSVVATSECTESSEPATVIATIPPLVDIKDVRETLHITIDLGDVGAVCIVLLLNHTLSEACRQDNAEPGSSGLLLPLCLNYTASALGGNATESVYTCMDNESLEIRLCSPDFQQNMIYEIYLSACDGTIDVCQDLPPIPISTAQLQSASIVFFGTVAQFSCAFADNIPITSNALCEFTLYMADGSEENYMIQPATTKHLPVKETRNAYVRFMARYGGESLSPTVTVRTGIEGASAEWSTFTSQLKLSCSLSPSNPAMGCMFVMLSLSSEETLETILVQPGTSGCTSAAYEISCCDVECAVTSQARYRVYGIHGGHVDSSIAFEGNITENDQNNLCPTPTTEVPLLSTITLTTTVTRTECPTSTSPAVIIRETEVEEVGLSGGPVAGVAIGSICITATIIAVCFCLFKLATKGMESSSTTFVNNCCNT</sequence>
<feature type="chain" id="PRO_5041211929" evidence="2">
    <location>
        <begin position="25"/>
        <end position="676"/>
    </location>
</feature>
<proteinExistence type="predicted"/>
<keyword evidence="1" id="KW-1133">Transmembrane helix</keyword>
<dbReference type="AlphaFoldDB" id="A0AA35WZ44"/>
<comment type="caution">
    <text evidence="3">The sequence shown here is derived from an EMBL/GenBank/DDBJ whole genome shotgun (WGS) entry which is preliminary data.</text>
</comment>
<feature type="signal peptide" evidence="2">
    <location>
        <begin position="1"/>
        <end position="24"/>
    </location>
</feature>